<keyword evidence="2" id="KW-1185">Reference proteome</keyword>
<sequence>MGIFKNIFKKNYAVPEFDFIKSYEYKDKYFSRIKKWNWINSEQISLIEKDENGKIKMTTMEYWFQEMFLDADGQKTIADYLNVIIKQFQDSKMEIPNDLDKFMIETLWSLKEDLSAIEFTDSPVNLSPEYKNPLEKQ</sequence>
<protein>
    <submittedName>
        <fullName evidence="1">Uncharacterized protein</fullName>
    </submittedName>
</protein>
<evidence type="ECO:0000313" key="2">
    <source>
        <dbReference type="Proteomes" id="UP001497602"/>
    </source>
</evidence>
<dbReference type="EMBL" id="CAXJRC010000011">
    <property type="protein sequence ID" value="CAL2106071.1"/>
    <property type="molecule type" value="Genomic_DNA"/>
</dbReference>
<dbReference type="Proteomes" id="UP001497602">
    <property type="component" value="Unassembled WGS sequence"/>
</dbReference>
<accession>A0ABM9PK88</accession>
<comment type="caution">
    <text evidence="1">The sequence shown here is derived from an EMBL/GenBank/DDBJ whole genome shotgun (WGS) entry which is preliminary data.</text>
</comment>
<gene>
    <name evidence="1" type="ORF">T190115A13A_10227</name>
</gene>
<proteinExistence type="predicted"/>
<evidence type="ECO:0000313" key="1">
    <source>
        <dbReference type="EMBL" id="CAL2106071.1"/>
    </source>
</evidence>
<name>A0ABM9PK88_9FLAO</name>
<dbReference type="RefSeq" id="WP_348737879.1">
    <property type="nucleotide sequence ID" value="NZ_CAXJRC010000011.1"/>
</dbReference>
<organism evidence="1 2">
    <name type="scientific">Tenacibaculum vairaonense</name>
    <dbReference type="NCBI Taxonomy" id="3137860"/>
    <lineage>
        <taxon>Bacteria</taxon>
        <taxon>Pseudomonadati</taxon>
        <taxon>Bacteroidota</taxon>
        <taxon>Flavobacteriia</taxon>
        <taxon>Flavobacteriales</taxon>
        <taxon>Flavobacteriaceae</taxon>
        <taxon>Tenacibaculum</taxon>
    </lineage>
</organism>
<reference evidence="1 2" key="1">
    <citation type="submission" date="2024-05" db="EMBL/GenBank/DDBJ databases">
        <authorList>
            <person name="Duchaud E."/>
        </authorList>
    </citation>
    <scope>NUCLEOTIDE SEQUENCE [LARGE SCALE GENOMIC DNA]</scope>
    <source>
        <strain evidence="1">Ena-SAMPLE-TAB-13-05-2024-13:56:06:370-140305</strain>
    </source>
</reference>